<dbReference type="Proteomes" id="UP000682403">
    <property type="component" value="Unassembled WGS sequence"/>
</dbReference>
<proteinExistence type="predicted"/>
<comment type="caution">
    <text evidence="7">The sequence shown here is derived from an EMBL/GenBank/DDBJ whole genome shotgun (WGS) entry which is preliminary data.</text>
</comment>
<feature type="transmembrane region" description="Helical" evidence="6">
    <location>
        <begin position="183"/>
        <end position="199"/>
    </location>
</feature>
<organism evidence="7 8">
    <name type="scientific">Metabacillus flavus</name>
    <dbReference type="NCBI Taxonomy" id="2823519"/>
    <lineage>
        <taxon>Bacteria</taxon>
        <taxon>Bacillati</taxon>
        <taxon>Bacillota</taxon>
        <taxon>Bacilli</taxon>
        <taxon>Bacillales</taxon>
        <taxon>Bacillaceae</taxon>
        <taxon>Metabacillus</taxon>
    </lineage>
</organism>
<accession>A0ABS5LDL5</accession>
<keyword evidence="5 6" id="KW-0472">Membrane</keyword>
<evidence type="ECO:0000256" key="5">
    <source>
        <dbReference type="ARBA" id="ARBA00023136"/>
    </source>
</evidence>
<dbReference type="EMBL" id="JAGVRK010000001">
    <property type="protein sequence ID" value="MBS2968678.1"/>
    <property type="molecule type" value="Genomic_DNA"/>
</dbReference>
<evidence type="ECO:0000256" key="6">
    <source>
        <dbReference type="SAM" id="Phobius"/>
    </source>
</evidence>
<dbReference type="PROSITE" id="PS00428">
    <property type="entry name" value="FTSW_RODA_SPOVE"/>
    <property type="match status" value="1"/>
</dbReference>
<evidence type="ECO:0000313" key="8">
    <source>
        <dbReference type="Proteomes" id="UP000682403"/>
    </source>
</evidence>
<evidence type="ECO:0000256" key="1">
    <source>
        <dbReference type="ARBA" id="ARBA00004141"/>
    </source>
</evidence>
<dbReference type="PANTHER" id="PTHR30474:SF1">
    <property type="entry name" value="PEPTIDOGLYCAN GLYCOSYLTRANSFERASE MRDB"/>
    <property type="match status" value="1"/>
</dbReference>
<feature type="transmembrane region" description="Helical" evidence="6">
    <location>
        <begin position="206"/>
        <end position="227"/>
    </location>
</feature>
<feature type="transmembrane region" description="Helical" evidence="6">
    <location>
        <begin position="28"/>
        <end position="46"/>
    </location>
</feature>
<protein>
    <submittedName>
        <fullName evidence="7">Rod shape-determining protein RodA</fullName>
    </submittedName>
</protein>
<keyword evidence="4 6" id="KW-1133">Transmembrane helix</keyword>
<evidence type="ECO:0000313" key="7">
    <source>
        <dbReference type="EMBL" id="MBS2968678.1"/>
    </source>
</evidence>
<keyword evidence="3" id="KW-0133">Cell shape</keyword>
<reference evidence="7 8" key="1">
    <citation type="submission" date="2021-04" db="EMBL/GenBank/DDBJ databases">
        <title>Metabacillus sp. strain KIGAM252 whole genome sequence.</title>
        <authorList>
            <person name="Seo M.-J."/>
            <person name="Cho E.-S."/>
            <person name="Hwang C.Y."/>
            <person name="Yoon D.J."/>
        </authorList>
    </citation>
    <scope>NUCLEOTIDE SEQUENCE [LARGE SCALE GENOMIC DNA]</scope>
    <source>
        <strain evidence="7 8">KIGAM252</strain>
    </source>
</reference>
<dbReference type="Pfam" id="PF01098">
    <property type="entry name" value="FTSW_RODA_SPOVE"/>
    <property type="match status" value="1"/>
</dbReference>
<keyword evidence="2 6" id="KW-0812">Transmembrane</keyword>
<feature type="transmembrane region" description="Helical" evidence="6">
    <location>
        <begin position="89"/>
        <end position="108"/>
    </location>
</feature>
<evidence type="ECO:0000256" key="3">
    <source>
        <dbReference type="ARBA" id="ARBA00022960"/>
    </source>
</evidence>
<feature type="transmembrane region" description="Helical" evidence="6">
    <location>
        <begin position="368"/>
        <end position="389"/>
    </location>
</feature>
<evidence type="ECO:0000256" key="2">
    <source>
        <dbReference type="ARBA" id="ARBA00022692"/>
    </source>
</evidence>
<sequence>MINVFPYRGLRKVIGLQRFKESFFDSNLVMVLILIMCSSCIAIYSAQSHGQYDENFLFKQILWFVIGAIIISGVLTFDFEQIERLTPFLYGFGLLLLVLILVAPSSLVPEINGAKAWFKFPGVGSVQPSEYMKIFIILMLSYITKKHSDSHEMGDIYSDLKYLLKVGITSGVPILLILKQNDFGTSLVILVITATVIFVSGISWKIISVIVGFAVTAVSTLVILFLYKMDWLLLFVDQYQVNRIYAWLDPAKYGSDISYQLKQSITAIGSGMISGKGIGGGEVYIPEAHSDFIFTMIGEEFGFVGACIVVCLYFILIYRIVIIGFNQMKNMFELYICVGMIGLIMFHVFQNIGMVIGLLPITGIPLPLLSYGGSSVLATMFGLGLILNISYQQKRSMFSGDN</sequence>
<dbReference type="PANTHER" id="PTHR30474">
    <property type="entry name" value="CELL CYCLE PROTEIN"/>
    <property type="match status" value="1"/>
</dbReference>
<dbReference type="InterPro" id="IPR018365">
    <property type="entry name" value="Cell_cycle_FtsW-rel_CS"/>
</dbReference>
<feature type="transmembrane region" description="Helical" evidence="6">
    <location>
        <begin position="334"/>
        <end position="362"/>
    </location>
</feature>
<comment type="subcellular location">
    <subcellularLocation>
        <location evidence="1">Membrane</location>
        <topology evidence="1">Multi-pass membrane protein</topology>
    </subcellularLocation>
</comment>
<keyword evidence="8" id="KW-1185">Reference proteome</keyword>
<gene>
    <name evidence="7" type="ORF">J9317_07900</name>
</gene>
<dbReference type="InterPro" id="IPR001182">
    <property type="entry name" value="FtsW/RodA"/>
</dbReference>
<feature type="transmembrane region" description="Helical" evidence="6">
    <location>
        <begin position="58"/>
        <end position="77"/>
    </location>
</feature>
<evidence type="ECO:0000256" key="4">
    <source>
        <dbReference type="ARBA" id="ARBA00022989"/>
    </source>
</evidence>
<name>A0ABS5LDL5_9BACI</name>
<feature type="transmembrane region" description="Helical" evidence="6">
    <location>
        <begin position="301"/>
        <end position="322"/>
    </location>
</feature>